<dbReference type="Proteomes" id="UP000752171">
    <property type="component" value="Unassembled WGS sequence"/>
</dbReference>
<feature type="domain" description="AIG1-type G" evidence="5">
    <location>
        <begin position="4"/>
        <end position="268"/>
    </location>
</feature>
<dbReference type="Pfam" id="PF04548">
    <property type="entry name" value="AIG1"/>
    <property type="match status" value="1"/>
</dbReference>
<dbReference type="InterPro" id="IPR006703">
    <property type="entry name" value="G_AIG1"/>
</dbReference>
<dbReference type="SUPFAM" id="SSF52540">
    <property type="entry name" value="P-loop containing nucleoside triphosphate hydrolases"/>
    <property type="match status" value="1"/>
</dbReference>
<evidence type="ECO:0000256" key="3">
    <source>
        <dbReference type="ARBA" id="ARBA00023134"/>
    </source>
</evidence>
<keyword evidence="4" id="KW-1133">Transmembrane helix</keyword>
<dbReference type="EMBL" id="JAICCE010000021">
    <property type="protein sequence ID" value="KAG9262851.1"/>
    <property type="molecule type" value="Genomic_DNA"/>
</dbReference>
<evidence type="ECO:0000259" key="5">
    <source>
        <dbReference type="PROSITE" id="PS51720"/>
    </source>
</evidence>
<evidence type="ECO:0000256" key="1">
    <source>
        <dbReference type="ARBA" id="ARBA00008535"/>
    </source>
</evidence>
<accession>A0A8T2L1F7</accession>
<evidence type="ECO:0000313" key="7">
    <source>
        <dbReference type="Proteomes" id="UP000752171"/>
    </source>
</evidence>
<sequence>FSGGEELRIVLLGKTGVGKSSVGNTILGENVFKAECSPETVTQICKRAEKVINGRRIVVIDTPGIFNTNTPEKEVNKEIISSLVDCAPGPHVFILVLKIERHTEENQKALQKLLELFSGDSVHHMVLLFTHGDDLEENITIHDFIRKKSGTQSLKDLVERCWNRVHVVDNKYWNENRRVSGVLASLQWFISWALQDFKDKMALKTADKTPWFKKLSDQDGNVETEFQSETEENRSNDFQLTQLMKSIKNILRENNGRPYNNKTLEEIGKAINKEVDNIVQELDVKNERVDMVEVRRRARERVRTELQRKLTGVTVGILLGALLGVGVGAVAPFVLVAGLIRAATHQRPQAGDPPVQAHSTGIKAAVGAGVLLLYRAVKGAGGPGVQKADIGAGAVAGAAAVAGGIAEVGALAAGAATGIGAAVGAGLLLLYGAGKGGAAGYEVAKTAGNPKQAADKAAKAVTQKAGDVLKTCWNLGNTEAGPENKPLIKKD</sequence>
<feature type="non-terminal residue" evidence="6">
    <location>
        <position position="491"/>
    </location>
</feature>
<evidence type="ECO:0000313" key="6">
    <source>
        <dbReference type="EMBL" id="KAG9262851.1"/>
    </source>
</evidence>
<dbReference type="InterPro" id="IPR027417">
    <property type="entry name" value="P-loop_NTPase"/>
</dbReference>
<proteinExistence type="inferred from homology"/>
<comment type="similarity">
    <text evidence="1">Belongs to the TRAFAC class TrmE-Era-EngA-EngB-Septin-like GTPase superfamily. AIG1/Toc34/Toc159-like paraseptin GTPase family. IAN subfamily.</text>
</comment>
<dbReference type="InterPro" id="IPR045058">
    <property type="entry name" value="GIMA/IAN/Toc"/>
</dbReference>
<dbReference type="AlphaFoldDB" id="A0A8T2L1F7"/>
<dbReference type="Gene3D" id="3.40.50.300">
    <property type="entry name" value="P-loop containing nucleotide triphosphate hydrolases"/>
    <property type="match status" value="1"/>
</dbReference>
<keyword evidence="4" id="KW-0472">Membrane</keyword>
<comment type="caution">
    <text evidence="6">The sequence shown here is derived from an EMBL/GenBank/DDBJ whole genome shotgun (WGS) entry which is preliminary data.</text>
</comment>
<keyword evidence="2" id="KW-0547">Nucleotide-binding</keyword>
<dbReference type="PANTHER" id="PTHR10903">
    <property type="entry name" value="GTPASE, IMAP FAMILY MEMBER-RELATED"/>
    <property type="match status" value="1"/>
</dbReference>
<dbReference type="OrthoDB" id="8954335at2759"/>
<dbReference type="PANTHER" id="PTHR10903:SF62">
    <property type="entry name" value="GTPASE IMAP FAMILY MEMBER 4-LIKE-RELATED"/>
    <property type="match status" value="1"/>
</dbReference>
<gene>
    <name evidence="6" type="primary">GIMAP4</name>
    <name evidence="6" type="ORF">AMEX_G24779</name>
</gene>
<dbReference type="FunFam" id="3.40.50.300:FF:000366">
    <property type="entry name" value="GTPase, IMAP family member 2"/>
    <property type="match status" value="1"/>
</dbReference>
<name>A0A8T2L1F7_ASTMX</name>
<dbReference type="GO" id="GO:0005525">
    <property type="term" value="F:GTP binding"/>
    <property type="evidence" value="ECO:0007669"/>
    <property type="project" value="UniProtKB-KW"/>
</dbReference>
<evidence type="ECO:0000256" key="2">
    <source>
        <dbReference type="ARBA" id="ARBA00022741"/>
    </source>
</evidence>
<organism evidence="6 7">
    <name type="scientific">Astyanax mexicanus</name>
    <name type="common">Blind cave fish</name>
    <name type="synonym">Astyanax fasciatus mexicanus</name>
    <dbReference type="NCBI Taxonomy" id="7994"/>
    <lineage>
        <taxon>Eukaryota</taxon>
        <taxon>Metazoa</taxon>
        <taxon>Chordata</taxon>
        <taxon>Craniata</taxon>
        <taxon>Vertebrata</taxon>
        <taxon>Euteleostomi</taxon>
        <taxon>Actinopterygii</taxon>
        <taxon>Neopterygii</taxon>
        <taxon>Teleostei</taxon>
        <taxon>Ostariophysi</taxon>
        <taxon>Characiformes</taxon>
        <taxon>Characoidei</taxon>
        <taxon>Acestrorhamphidae</taxon>
        <taxon>Acestrorhamphinae</taxon>
        <taxon>Astyanax</taxon>
    </lineage>
</organism>
<keyword evidence="4" id="KW-0812">Transmembrane</keyword>
<reference evidence="6 7" key="1">
    <citation type="submission" date="2021-07" db="EMBL/GenBank/DDBJ databases">
        <authorList>
            <person name="Imarazene B."/>
            <person name="Zahm M."/>
            <person name="Klopp C."/>
            <person name="Cabau C."/>
            <person name="Beille S."/>
            <person name="Jouanno E."/>
            <person name="Castinel A."/>
            <person name="Lluch J."/>
            <person name="Gil L."/>
            <person name="Kuchtly C."/>
            <person name="Lopez Roques C."/>
            <person name="Donnadieu C."/>
            <person name="Parrinello H."/>
            <person name="Journot L."/>
            <person name="Du K."/>
            <person name="Schartl M."/>
            <person name="Retaux S."/>
            <person name="Guiguen Y."/>
        </authorList>
    </citation>
    <scope>NUCLEOTIDE SEQUENCE [LARGE SCALE GENOMIC DNA]</scope>
    <source>
        <strain evidence="6">Pach_M1</strain>
        <tissue evidence="6">Testis</tissue>
    </source>
</reference>
<evidence type="ECO:0000256" key="4">
    <source>
        <dbReference type="SAM" id="Phobius"/>
    </source>
</evidence>
<keyword evidence="3" id="KW-0342">GTP-binding</keyword>
<dbReference type="PROSITE" id="PS51720">
    <property type="entry name" value="G_AIG1"/>
    <property type="match status" value="1"/>
</dbReference>
<feature type="transmembrane region" description="Helical" evidence="4">
    <location>
        <begin position="315"/>
        <end position="340"/>
    </location>
</feature>
<protein>
    <submittedName>
        <fullName evidence="6">GTPase IMAP family member 7-like</fullName>
    </submittedName>
</protein>